<dbReference type="SUPFAM" id="SSF55486">
    <property type="entry name" value="Metalloproteases ('zincins'), catalytic domain"/>
    <property type="match status" value="1"/>
</dbReference>
<evidence type="ECO:0000256" key="1">
    <source>
        <dbReference type="SAM" id="MobiDB-lite"/>
    </source>
</evidence>
<dbReference type="GO" id="GO:0005737">
    <property type="term" value="C:cytoplasm"/>
    <property type="evidence" value="ECO:0007669"/>
    <property type="project" value="TreeGrafter"/>
</dbReference>
<sequence>MDVGRVRAVGVSLVTLALAGLGASPALAAGGVSVSAVSSLQAGAKAGTLTGTVVNDSSRSTTAKVSIRAMRRGTKAPVIGATTVNVGAHGSAAYTVAVKLPSGLTKGNYYLSACTPKGTGVGALGCATAEQDVLIKGGIPVPGAQPAAPTRAKAAQAPVCTSGGHSLQPAGSKLYPETGNTGYTSVHTDVNLVYDAPSNLFLPGTHVDLTQRATQCLSDFSLDFERSNTVTSTTVPGPDLTVQSVTINGQPATFTFKQPTYPGDPNGQDDPNPLAHAASNSNPVSATNPNPPACAPTGTSAALQGLQCPATKLVITPSAPIPAGSDFKVTVNYTGRPGVLADGDGATEGWFRNNSPAGDGGFVTTEPVGTMAWMPINNHPTVKPTYDFSTTTNWDAATGTGRTAISNGRPVGFTNNAPDANFPGGSRTWQWKSSEPIANYLVENSVGNYDRDEYLAPSGVLFSHFQASGIAAATKVTNLATMNMQEDIMNFQTQFNGPFPFNADGVIIGLPTVSFAEEMQTKITFQGGRISLGTLNHENMHQWWGDNVSEDKYERTFFKEGMADLSEGYAAARTAANAAGGQGTPAGDAAFDNSLITRFNSTYNSTSASNWNVAPSDPTNANLFGSQTYTRSGRAYIALRQILGKDNFNKAGQEIQTMYGGKSITQPQQIAIYHKWMPNKSAECSAKLDDFFKQWWDTAYVGSPAAGNKPQITGPGLAGRGFYDASGGCGEYGVQPVGGTVPATLSLTLGTPATFGFFTPGVGKTYTAGTTANVISSAGDAALSISDPSTTAPGHLVNGAFSLPAALKASASSPLGASAGAGAVSGSPLTLLTYSGPVANDAVALNLAQDIAAGDALRTGSYSKTLTFTLSTTTP</sequence>
<organism evidence="4 5">
    <name type="scientific">Solirubrobacter ginsenosidimutans</name>
    <dbReference type="NCBI Taxonomy" id="490573"/>
    <lineage>
        <taxon>Bacteria</taxon>
        <taxon>Bacillati</taxon>
        <taxon>Actinomycetota</taxon>
        <taxon>Thermoleophilia</taxon>
        <taxon>Solirubrobacterales</taxon>
        <taxon>Solirubrobacteraceae</taxon>
        <taxon>Solirubrobacter</taxon>
    </lineage>
</organism>
<dbReference type="AlphaFoldDB" id="A0A9X3S0S3"/>
<dbReference type="GO" id="GO:0008270">
    <property type="term" value="F:zinc ion binding"/>
    <property type="evidence" value="ECO:0007669"/>
    <property type="project" value="InterPro"/>
</dbReference>
<keyword evidence="4" id="KW-0645">Protease</keyword>
<comment type="caution">
    <text evidence="4">The sequence shown here is derived from an EMBL/GenBank/DDBJ whole genome shotgun (WGS) entry which is preliminary data.</text>
</comment>
<dbReference type="SUPFAM" id="SSF63737">
    <property type="entry name" value="Leukotriene A4 hydrolase N-terminal domain"/>
    <property type="match status" value="1"/>
</dbReference>
<dbReference type="InterPro" id="IPR050344">
    <property type="entry name" value="Peptidase_M1_aminopeptidases"/>
</dbReference>
<dbReference type="GO" id="GO:0005615">
    <property type="term" value="C:extracellular space"/>
    <property type="evidence" value="ECO:0007669"/>
    <property type="project" value="TreeGrafter"/>
</dbReference>
<keyword evidence="2" id="KW-0732">Signal</keyword>
<gene>
    <name evidence="4" type="ORF">OM076_18960</name>
</gene>
<keyword evidence="5" id="KW-1185">Reference proteome</keyword>
<reference evidence="4" key="1">
    <citation type="submission" date="2022-10" db="EMBL/GenBank/DDBJ databases">
        <title>The WGS of Solirubrobacter ginsenosidimutans DSM 21036.</title>
        <authorList>
            <person name="Jiang Z."/>
        </authorList>
    </citation>
    <scope>NUCLEOTIDE SEQUENCE</scope>
    <source>
        <strain evidence="4">DSM 21036</strain>
    </source>
</reference>
<dbReference type="Gene3D" id="2.60.40.1730">
    <property type="entry name" value="tricorn interacting facor f3 domain"/>
    <property type="match status" value="1"/>
</dbReference>
<keyword evidence="4" id="KW-0378">Hydrolase</keyword>
<evidence type="ECO:0000259" key="3">
    <source>
        <dbReference type="Pfam" id="PF01433"/>
    </source>
</evidence>
<dbReference type="GO" id="GO:0070006">
    <property type="term" value="F:metalloaminopeptidase activity"/>
    <property type="evidence" value="ECO:0007669"/>
    <property type="project" value="TreeGrafter"/>
</dbReference>
<dbReference type="Proteomes" id="UP001149140">
    <property type="component" value="Unassembled WGS sequence"/>
</dbReference>
<dbReference type="GO" id="GO:0016020">
    <property type="term" value="C:membrane"/>
    <property type="evidence" value="ECO:0007669"/>
    <property type="project" value="TreeGrafter"/>
</dbReference>
<proteinExistence type="predicted"/>
<dbReference type="EMBL" id="JAPDOD010000018">
    <property type="protein sequence ID" value="MDA0162360.1"/>
    <property type="molecule type" value="Genomic_DNA"/>
</dbReference>
<dbReference type="Pfam" id="PF01433">
    <property type="entry name" value="Peptidase_M1"/>
    <property type="match status" value="1"/>
</dbReference>
<dbReference type="GO" id="GO:0043171">
    <property type="term" value="P:peptide catabolic process"/>
    <property type="evidence" value="ECO:0007669"/>
    <property type="project" value="TreeGrafter"/>
</dbReference>
<feature type="domain" description="Peptidase M1 membrane alanine aminopeptidase" evidence="3">
    <location>
        <begin position="535"/>
        <end position="695"/>
    </location>
</feature>
<feature type="chain" id="PRO_5040860384" evidence="2">
    <location>
        <begin position="29"/>
        <end position="875"/>
    </location>
</feature>
<feature type="region of interest" description="Disordered" evidence="1">
    <location>
        <begin position="256"/>
        <end position="299"/>
    </location>
</feature>
<accession>A0A9X3S0S3</accession>
<dbReference type="InterPro" id="IPR042097">
    <property type="entry name" value="Aminopeptidase_N-like_N_sf"/>
</dbReference>
<evidence type="ECO:0000313" key="5">
    <source>
        <dbReference type="Proteomes" id="UP001149140"/>
    </source>
</evidence>
<protein>
    <submittedName>
        <fullName evidence="4">M1 family aminopeptidase</fullName>
    </submittedName>
</protein>
<feature type="compositionally biased region" description="Low complexity" evidence="1">
    <location>
        <begin position="263"/>
        <end position="273"/>
    </location>
</feature>
<dbReference type="RefSeq" id="WP_270041602.1">
    <property type="nucleotide sequence ID" value="NZ_JAPDOD010000018.1"/>
</dbReference>
<feature type="signal peptide" evidence="2">
    <location>
        <begin position="1"/>
        <end position="28"/>
    </location>
</feature>
<dbReference type="PANTHER" id="PTHR11533">
    <property type="entry name" value="PROTEASE M1 ZINC METALLOPROTEASE"/>
    <property type="match status" value="1"/>
</dbReference>
<keyword evidence="4" id="KW-0031">Aminopeptidase</keyword>
<dbReference type="GO" id="GO:0042277">
    <property type="term" value="F:peptide binding"/>
    <property type="evidence" value="ECO:0007669"/>
    <property type="project" value="TreeGrafter"/>
</dbReference>
<name>A0A9X3S0S3_9ACTN</name>
<dbReference type="PANTHER" id="PTHR11533:SF174">
    <property type="entry name" value="PUROMYCIN-SENSITIVE AMINOPEPTIDASE-RELATED"/>
    <property type="match status" value="1"/>
</dbReference>
<evidence type="ECO:0000313" key="4">
    <source>
        <dbReference type="EMBL" id="MDA0162360.1"/>
    </source>
</evidence>
<dbReference type="Gene3D" id="1.10.390.10">
    <property type="entry name" value="Neutral Protease Domain 2"/>
    <property type="match status" value="1"/>
</dbReference>
<evidence type="ECO:0000256" key="2">
    <source>
        <dbReference type="SAM" id="SignalP"/>
    </source>
</evidence>
<dbReference type="InterPro" id="IPR014782">
    <property type="entry name" value="Peptidase_M1_dom"/>
</dbReference>
<dbReference type="InterPro" id="IPR027268">
    <property type="entry name" value="Peptidase_M4/M1_CTD_sf"/>
</dbReference>